<dbReference type="PANTHER" id="PTHR43130:SF3">
    <property type="entry name" value="HTH-TYPE TRANSCRIPTIONAL REGULATOR RV1931C"/>
    <property type="match status" value="1"/>
</dbReference>
<gene>
    <name evidence="4" type="ORF">GCM10009098_11580</name>
</gene>
<comment type="caution">
    <text evidence="4">The sequence shown here is derived from an EMBL/GenBank/DDBJ whole genome shotgun (WGS) entry which is preliminary data.</text>
</comment>
<dbReference type="PANTHER" id="PTHR43130">
    <property type="entry name" value="ARAC-FAMILY TRANSCRIPTIONAL REGULATOR"/>
    <property type="match status" value="1"/>
</dbReference>
<sequence length="319" mass="35104">MIKRIGLIVFDGFQVLDLAALTVFEFANTLQTTTNYQFTAVSVAGGPVRSSTGILIETQPIGFGAYDTLLVAGALDIPPASPELENILLEASKVTRRIGSICSGAFILANAGLLQGKKATTHWAWGRQLQQLYPDVKVDEDKIFVKDGAIWSSAGVTACIDLSLALVEADLGTEISKKIARLMVVYHRRSGGQSQFSAMTELEPGSDRIRQALQFAKANLHTDLSVETLAEHVHWSPRHFSRVFQNQTGMAPAKAIEKLRIEEARELIEQGHTSVSHIANLTGFGDEERMRRAFIRVYGQSPKVFVQQVKAQYDTVYIN</sequence>
<evidence type="ECO:0000313" key="4">
    <source>
        <dbReference type="EMBL" id="GAA0545711.1"/>
    </source>
</evidence>
<dbReference type="InterPro" id="IPR018060">
    <property type="entry name" value="HTH_AraC"/>
</dbReference>
<keyword evidence="1" id="KW-0805">Transcription regulation</keyword>
<dbReference type="EMBL" id="BAAAEO010000002">
    <property type="protein sequence ID" value="GAA0545711.1"/>
    <property type="molecule type" value="Genomic_DNA"/>
</dbReference>
<evidence type="ECO:0000256" key="2">
    <source>
        <dbReference type="ARBA" id="ARBA00023163"/>
    </source>
</evidence>
<dbReference type="Gene3D" id="3.40.50.880">
    <property type="match status" value="1"/>
</dbReference>
<dbReference type="Pfam" id="PF01965">
    <property type="entry name" value="DJ-1_PfpI"/>
    <property type="match status" value="1"/>
</dbReference>
<dbReference type="PROSITE" id="PS01124">
    <property type="entry name" value="HTH_ARAC_FAMILY_2"/>
    <property type="match status" value="1"/>
</dbReference>
<dbReference type="SUPFAM" id="SSF52317">
    <property type="entry name" value="Class I glutamine amidotransferase-like"/>
    <property type="match status" value="1"/>
</dbReference>
<dbReference type="InterPro" id="IPR002818">
    <property type="entry name" value="DJ-1/PfpI"/>
</dbReference>
<name>A0ABN1DL73_9GAMM</name>
<dbReference type="Pfam" id="PF12833">
    <property type="entry name" value="HTH_18"/>
    <property type="match status" value="1"/>
</dbReference>
<evidence type="ECO:0000256" key="1">
    <source>
        <dbReference type="ARBA" id="ARBA00023015"/>
    </source>
</evidence>
<dbReference type="SUPFAM" id="SSF46689">
    <property type="entry name" value="Homeodomain-like"/>
    <property type="match status" value="2"/>
</dbReference>
<dbReference type="InterPro" id="IPR029062">
    <property type="entry name" value="Class_I_gatase-like"/>
</dbReference>
<dbReference type="SMART" id="SM00342">
    <property type="entry name" value="HTH_ARAC"/>
    <property type="match status" value="1"/>
</dbReference>
<dbReference type="CDD" id="cd03137">
    <property type="entry name" value="GATase1_AraC_1"/>
    <property type="match status" value="1"/>
</dbReference>
<proteinExistence type="predicted"/>
<keyword evidence="2" id="KW-0804">Transcription</keyword>
<dbReference type="InterPro" id="IPR052158">
    <property type="entry name" value="INH-QAR"/>
</dbReference>
<organism evidence="4 5">
    <name type="scientific">Rheinheimera aquimaris</name>
    <dbReference type="NCBI Taxonomy" id="412437"/>
    <lineage>
        <taxon>Bacteria</taxon>
        <taxon>Pseudomonadati</taxon>
        <taxon>Pseudomonadota</taxon>
        <taxon>Gammaproteobacteria</taxon>
        <taxon>Chromatiales</taxon>
        <taxon>Chromatiaceae</taxon>
        <taxon>Rheinheimera</taxon>
    </lineage>
</organism>
<dbReference type="RefSeq" id="WP_226766163.1">
    <property type="nucleotide sequence ID" value="NZ_BAAAEO010000002.1"/>
</dbReference>
<protein>
    <submittedName>
        <fullName evidence="4">GlxA family transcriptional regulator</fullName>
    </submittedName>
</protein>
<accession>A0ABN1DL73</accession>
<evidence type="ECO:0000313" key="5">
    <source>
        <dbReference type="Proteomes" id="UP001501169"/>
    </source>
</evidence>
<dbReference type="Proteomes" id="UP001501169">
    <property type="component" value="Unassembled WGS sequence"/>
</dbReference>
<evidence type="ECO:0000259" key="3">
    <source>
        <dbReference type="PROSITE" id="PS01124"/>
    </source>
</evidence>
<dbReference type="InterPro" id="IPR009057">
    <property type="entry name" value="Homeodomain-like_sf"/>
</dbReference>
<keyword evidence="5" id="KW-1185">Reference proteome</keyword>
<feature type="domain" description="HTH araC/xylS-type" evidence="3">
    <location>
        <begin position="210"/>
        <end position="308"/>
    </location>
</feature>
<reference evidence="4 5" key="1">
    <citation type="journal article" date="2019" name="Int. J. Syst. Evol. Microbiol.">
        <title>The Global Catalogue of Microorganisms (GCM) 10K type strain sequencing project: providing services to taxonomists for standard genome sequencing and annotation.</title>
        <authorList>
            <consortium name="The Broad Institute Genomics Platform"/>
            <consortium name="The Broad Institute Genome Sequencing Center for Infectious Disease"/>
            <person name="Wu L."/>
            <person name="Ma J."/>
        </authorList>
    </citation>
    <scope>NUCLEOTIDE SEQUENCE [LARGE SCALE GENOMIC DNA]</scope>
    <source>
        <strain evidence="4 5">JCM 14331</strain>
    </source>
</reference>
<dbReference type="Gene3D" id="1.10.10.60">
    <property type="entry name" value="Homeodomain-like"/>
    <property type="match status" value="2"/>
</dbReference>